<name>A0AA35RND8_GEOBA</name>
<feature type="disulfide bond" evidence="7">
    <location>
        <begin position="98"/>
        <end position="136"/>
    </location>
</feature>
<evidence type="ECO:0000313" key="13">
    <source>
        <dbReference type="EMBL" id="CAI8014729.1"/>
    </source>
</evidence>
<dbReference type="PROSITE" id="PS00021">
    <property type="entry name" value="KRINGLE_1"/>
    <property type="match status" value="2"/>
</dbReference>
<dbReference type="Gene3D" id="1.10.2000.10">
    <property type="entry name" value="Frizzled cysteine-rich domain"/>
    <property type="match status" value="1"/>
</dbReference>
<dbReference type="SUPFAM" id="SSF57440">
    <property type="entry name" value="Kringle-like"/>
    <property type="match status" value="2"/>
</dbReference>
<keyword evidence="13" id="KW-0808">Transferase</keyword>
<protein>
    <submittedName>
        <fullName evidence="13">Tyrosine-protein kinase receptor cam-1</fullName>
    </submittedName>
</protein>
<dbReference type="PROSITE" id="PS50070">
    <property type="entry name" value="KRINGLE_2"/>
    <property type="match status" value="2"/>
</dbReference>
<keyword evidence="13" id="KW-0675">Receptor</keyword>
<keyword evidence="4" id="KW-0547">Nucleotide-binding</keyword>
<dbReference type="InterPro" id="IPR000001">
    <property type="entry name" value="Kringle"/>
</dbReference>
<proteinExistence type="predicted"/>
<dbReference type="InterPro" id="IPR036790">
    <property type="entry name" value="Frizzled_dom_sf"/>
</dbReference>
<keyword evidence="3 8" id="KW-0420">Kringle</keyword>
<dbReference type="PROSITE" id="PS50038">
    <property type="entry name" value="FZ"/>
    <property type="match status" value="1"/>
</dbReference>
<evidence type="ECO:0000256" key="8">
    <source>
        <dbReference type="PROSITE-ProRule" id="PRU00121"/>
    </source>
</evidence>
<evidence type="ECO:0000259" key="11">
    <source>
        <dbReference type="PROSITE" id="PS50038"/>
    </source>
</evidence>
<feature type="disulfide bond" evidence="8">
    <location>
        <begin position="234"/>
        <end position="257"/>
    </location>
</feature>
<dbReference type="EMBL" id="CASHTH010001390">
    <property type="protein sequence ID" value="CAI8014729.1"/>
    <property type="molecule type" value="Genomic_DNA"/>
</dbReference>
<evidence type="ECO:0000256" key="3">
    <source>
        <dbReference type="ARBA" id="ARBA00022572"/>
    </source>
</evidence>
<evidence type="ECO:0000256" key="4">
    <source>
        <dbReference type="ARBA" id="ARBA00022741"/>
    </source>
</evidence>
<dbReference type="InterPro" id="IPR050759">
    <property type="entry name" value="Serine_protease_kringle"/>
</dbReference>
<accession>A0AA35RND8</accession>
<keyword evidence="6 8" id="KW-1015">Disulfide bond</keyword>
<comment type="caution">
    <text evidence="13">The sequence shown here is derived from an EMBL/GenBank/DDBJ whole genome shotgun (WGS) entry which is preliminary data.</text>
</comment>
<dbReference type="InterPro" id="IPR038178">
    <property type="entry name" value="Kringle_sf"/>
</dbReference>
<feature type="transmembrane region" description="Helical" evidence="10">
    <location>
        <begin position="281"/>
        <end position="305"/>
    </location>
</feature>
<keyword evidence="10" id="KW-0812">Transmembrane</keyword>
<keyword evidence="5" id="KW-0067">ATP-binding</keyword>
<evidence type="ECO:0000256" key="5">
    <source>
        <dbReference type="ARBA" id="ARBA00022840"/>
    </source>
</evidence>
<reference evidence="13" key="1">
    <citation type="submission" date="2023-03" db="EMBL/GenBank/DDBJ databases">
        <authorList>
            <person name="Steffen K."/>
            <person name="Cardenas P."/>
        </authorList>
    </citation>
    <scope>NUCLEOTIDE SEQUENCE</scope>
</reference>
<feature type="domain" description="Kringle" evidence="12">
    <location>
        <begin position="194"/>
        <end position="262"/>
    </location>
</feature>
<dbReference type="GO" id="GO:0016301">
    <property type="term" value="F:kinase activity"/>
    <property type="evidence" value="ECO:0007669"/>
    <property type="project" value="UniProtKB-KW"/>
</dbReference>
<dbReference type="AlphaFoldDB" id="A0AA35RND8"/>
<feature type="domain" description="Kringle" evidence="12">
    <location>
        <begin position="12"/>
        <end position="44"/>
    </location>
</feature>
<comment type="subcellular location">
    <subcellularLocation>
        <location evidence="1">Membrane</location>
        <topology evidence="1">Single-pass type I membrane protein</topology>
    </subcellularLocation>
</comment>
<gene>
    <name evidence="13" type="ORF">GBAR_LOCUS9193</name>
</gene>
<dbReference type="InterPro" id="IPR018056">
    <property type="entry name" value="Kringle_CS"/>
</dbReference>
<dbReference type="SMART" id="SM00130">
    <property type="entry name" value="KR"/>
    <property type="match status" value="1"/>
</dbReference>
<evidence type="ECO:0000256" key="7">
    <source>
        <dbReference type="PROSITE-ProRule" id="PRU00090"/>
    </source>
</evidence>
<dbReference type="InterPro" id="IPR020067">
    <property type="entry name" value="Frizzled_dom"/>
</dbReference>
<dbReference type="Proteomes" id="UP001174909">
    <property type="component" value="Unassembled WGS sequence"/>
</dbReference>
<keyword evidence="13" id="KW-0418">Kinase</keyword>
<dbReference type="PANTHER" id="PTHR24261:SF7">
    <property type="entry name" value="KRINGLE DOMAIN-CONTAINING PROTEIN"/>
    <property type="match status" value="1"/>
</dbReference>
<evidence type="ECO:0000256" key="10">
    <source>
        <dbReference type="SAM" id="Phobius"/>
    </source>
</evidence>
<comment type="caution">
    <text evidence="8">Lacks conserved residue(s) required for the propagation of feature annotation.</text>
</comment>
<dbReference type="GO" id="GO:0016020">
    <property type="term" value="C:membrane"/>
    <property type="evidence" value="ECO:0007669"/>
    <property type="project" value="UniProtKB-SubCell"/>
</dbReference>
<feature type="region of interest" description="Disordered" evidence="9">
    <location>
        <begin position="357"/>
        <end position="377"/>
    </location>
</feature>
<sequence>MMVGELEGAGRYCRNPGGLGEHPWCFVSDPNTGQRWGYCDVPVCEQCVPYAGEFCQPVGYSNSTSVLLRRQLKDSVADMELELRGTLHAVQEELTPGCEMLARQLLCSGALPTCENGNKLEVCEKQCHLLDMLLVCSQDLQKALRSISYIDFSVCHKNRSSLLPVSHPSCLPTPVLPDSKGTLNEDCYNVSTLGQTYTGDMNITQNGKSCLPWRTAPAARGLVATYLELNGSFCRNPGQLGRMPWCFTSTSGDWEYCDVTLCSAPTTSAITSQLTRDQSGVIVGSILATVLVTVALVVLSGILFGRWWKLSQQKRESVGPRQNIVGYSNGYTNDDRETGLSPALLEITQSFRKIEKQDPIPAGDRPGSIWDSVPGRM</sequence>
<dbReference type="Gene3D" id="2.40.20.10">
    <property type="entry name" value="Plasminogen Kringle 4"/>
    <property type="match status" value="2"/>
</dbReference>
<keyword evidence="2" id="KW-0597">Phosphoprotein</keyword>
<dbReference type="Pfam" id="PF00051">
    <property type="entry name" value="Kringle"/>
    <property type="match status" value="1"/>
</dbReference>
<evidence type="ECO:0000256" key="9">
    <source>
        <dbReference type="SAM" id="MobiDB-lite"/>
    </source>
</evidence>
<organism evidence="13 14">
    <name type="scientific">Geodia barretti</name>
    <name type="common">Barrett's horny sponge</name>
    <dbReference type="NCBI Taxonomy" id="519541"/>
    <lineage>
        <taxon>Eukaryota</taxon>
        <taxon>Metazoa</taxon>
        <taxon>Porifera</taxon>
        <taxon>Demospongiae</taxon>
        <taxon>Heteroscleromorpha</taxon>
        <taxon>Tetractinellida</taxon>
        <taxon>Astrophorina</taxon>
        <taxon>Geodiidae</taxon>
        <taxon>Geodia</taxon>
    </lineage>
</organism>
<dbReference type="GO" id="GO:0005524">
    <property type="term" value="F:ATP binding"/>
    <property type="evidence" value="ECO:0007669"/>
    <property type="project" value="UniProtKB-KW"/>
</dbReference>
<evidence type="ECO:0000256" key="6">
    <source>
        <dbReference type="ARBA" id="ARBA00023157"/>
    </source>
</evidence>
<dbReference type="InterPro" id="IPR013806">
    <property type="entry name" value="Kringle-like"/>
</dbReference>
<dbReference type="PANTHER" id="PTHR24261">
    <property type="entry name" value="PLASMINOGEN-RELATED"/>
    <property type="match status" value="1"/>
</dbReference>
<feature type="domain" description="FZ" evidence="11">
    <location>
        <begin position="47"/>
        <end position="190"/>
    </location>
</feature>
<evidence type="ECO:0000256" key="1">
    <source>
        <dbReference type="ARBA" id="ARBA00004479"/>
    </source>
</evidence>
<evidence type="ECO:0000313" key="14">
    <source>
        <dbReference type="Proteomes" id="UP001174909"/>
    </source>
</evidence>
<keyword evidence="10" id="KW-1133">Transmembrane helix</keyword>
<keyword evidence="14" id="KW-1185">Reference proteome</keyword>
<evidence type="ECO:0000259" key="12">
    <source>
        <dbReference type="PROSITE" id="PS50070"/>
    </source>
</evidence>
<evidence type="ECO:0000256" key="2">
    <source>
        <dbReference type="ARBA" id="ARBA00022553"/>
    </source>
</evidence>
<keyword evidence="10" id="KW-0472">Membrane</keyword>